<keyword evidence="2" id="KW-0238">DNA-binding</keyword>
<protein>
    <submittedName>
        <fullName evidence="5">MarR family transcriptional regulator</fullName>
    </submittedName>
</protein>
<dbReference type="EMBL" id="JAPFCC010000001">
    <property type="protein sequence ID" value="MCW7552372.1"/>
    <property type="molecule type" value="Genomic_DNA"/>
</dbReference>
<dbReference type="InterPro" id="IPR036388">
    <property type="entry name" value="WH-like_DNA-bd_sf"/>
</dbReference>
<dbReference type="PANTHER" id="PTHR42756:SF1">
    <property type="entry name" value="TRANSCRIPTIONAL REPRESSOR OF EMRAB OPERON"/>
    <property type="match status" value="1"/>
</dbReference>
<organism evidence="5 6">
    <name type="scientific">Endozoicomonas gorgoniicola</name>
    <dbReference type="NCBI Taxonomy" id="1234144"/>
    <lineage>
        <taxon>Bacteria</taxon>
        <taxon>Pseudomonadati</taxon>
        <taxon>Pseudomonadota</taxon>
        <taxon>Gammaproteobacteria</taxon>
        <taxon>Oceanospirillales</taxon>
        <taxon>Endozoicomonadaceae</taxon>
        <taxon>Endozoicomonas</taxon>
    </lineage>
</organism>
<dbReference type="Gene3D" id="1.10.10.10">
    <property type="entry name" value="Winged helix-like DNA-binding domain superfamily/Winged helix DNA-binding domain"/>
    <property type="match status" value="1"/>
</dbReference>
<proteinExistence type="predicted"/>
<dbReference type="SMART" id="SM00347">
    <property type="entry name" value="HTH_MARR"/>
    <property type="match status" value="1"/>
</dbReference>
<evidence type="ECO:0000256" key="3">
    <source>
        <dbReference type="ARBA" id="ARBA00023163"/>
    </source>
</evidence>
<keyword evidence="1" id="KW-0805">Transcription regulation</keyword>
<dbReference type="SUPFAM" id="SSF46785">
    <property type="entry name" value="Winged helix' DNA-binding domain"/>
    <property type="match status" value="1"/>
</dbReference>
<name>A0ABT3MSP7_9GAMM</name>
<dbReference type="RefSeq" id="WP_262567340.1">
    <property type="nucleotide sequence ID" value="NZ_JAPFCC010000001.1"/>
</dbReference>
<keyword evidence="3" id="KW-0804">Transcription</keyword>
<evidence type="ECO:0000256" key="2">
    <source>
        <dbReference type="ARBA" id="ARBA00023125"/>
    </source>
</evidence>
<dbReference type="Proteomes" id="UP001209854">
    <property type="component" value="Unassembled WGS sequence"/>
</dbReference>
<dbReference type="InterPro" id="IPR036390">
    <property type="entry name" value="WH_DNA-bd_sf"/>
</dbReference>
<dbReference type="PROSITE" id="PS50995">
    <property type="entry name" value="HTH_MARR_2"/>
    <property type="match status" value="1"/>
</dbReference>
<sequence>MEKHAKCAFQVIEDLGAADLTAKQFFYLETIDKTPDLTTSQFAKLLNITKPSVTEIINKLHKAGCIYRKKDPNDGRVHFIELTDKGKKVARYKSLAQEDLAIEICDVLTDREANQFMEFLIEITKDH</sequence>
<keyword evidence="6" id="KW-1185">Reference proteome</keyword>
<accession>A0ABT3MSP7</accession>
<dbReference type="InterPro" id="IPR000835">
    <property type="entry name" value="HTH_MarR-typ"/>
</dbReference>
<evidence type="ECO:0000259" key="4">
    <source>
        <dbReference type="PROSITE" id="PS50995"/>
    </source>
</evidence>
<evidence type="ECO:0000313" key="5">
    <source>
        <dbReference type="EMBL" id="MCW7552372.1"/>
    </source>
</evidence>
<feature type="domain" description="HTH marR-type" evidence="4">
    <location>
        <begin position="1"/>
        <end position="125"/>
    </location>
</feature>
<evidence type="ECO:0000256" key="1">
    <source>
        <dbReference type="ARBA" id="ARBA00023015"/>
    </source>
</evidence>
<dbReference type="Pfam" id="PF01047">
    <property type="entry name" value="MarR"/>
    <property type="match status" value="1"/>
</dbReference>
<dbReference type="PANTHER" id="PTHR42756">
    <property type="entry name" value="TRANSCRIPTIONAL REGULATOR, MARR"/>
    <property type="match status" value="1"/>
</dbReference>
<reference evidence="5 6" key="1">
    <citation type="submission" date="2022-10" db="EMBL/GenBank/DDBJ databases">
        <title>High-quality genome sequences of two octocoral-associated bacteria, Endozoicomonas euniceicola EF212 and Endozoicomonas gorgoniicola PS125.</title>
        <authorList>
            <person name="Chiou Y.-J."/>
            <person name="Chen Y.-H."/>
        </authorList>
    </citation>
    <scope>NUCLEOTIDE SEQUENCE [LARGE SCALE GENOMIC DNA]</scope>
    <source>
        <strain evidence="5 6">PS125</strain>
    </source>
</reference>
<dbReference type="PRINTS" id="PR00598">
    <property type="entry name" value="HTHMARR"/>
</dbReference>
<gene>
    <name evidence="5" type="ORF">NX722_06875</name>
</gene>
<comment type="caution">
    <text evidence="5">The sequence shown here is derived from an EMBL/GenBank/DDBJ whole genome shotgun (WGS) entry which is preliminary data.</text>
</comment>
<evidence type="ECO:0000313" key="6">
    <source>
        <dbReference type="Proteomes" id="UP001209854"/>
    </source>
</evidence>